<feature type="domain" description="Fumarylacetoacetase N-terminal" evidence="2">
    <location>
        <begin position="1"/>
        <end position="78"/>
    </location>
</feature>
<sequence>MKFASLKEGGRDGRLVLVSRDLTRAVDASDIAPTLLAAVEAWEEVEAELEQRYQALNRGELDSAFAFAPERTLAPLPRTWQWLDGSLFLSHGERMQKAFNLDPIDGADRIPLAYQGAGDDFIGPRDPVALPSEADGIDFEGEFAVIVDEVPLGCTAAAALAHVRLIVQLNDVSLRALAPREMVTGFGFVQAKPSSAFAPVAVTPDELGDAWRDGRVQLPLQVEWNGERFGNPFAGEMHFGFHQLIEHCARTRRLSAGSLLGSGTVSNANPDVGAACISERRAVEMIEFGEPRTSYMRFGDRVRMEVLGPDGGSIFGAIDQQIVQAGGTS</sequence>
<dbReference type="EMBL" id="BMLT01000001">
    <property type="protein sequence ID" value="GGO76468.1"/>
    <property type="molecule type" value="Genomic_DNA"/>
</dbReference>
<feature type="domain" description="Fumarylacetoacetase-like C-terminal" evidence="1">
    <location>
        <begin position="88"/>
        <end position="321"/>
    </location>
</feature>
<dbReference type="SUPFAM" id="SSF56529">
    <property type="entry name" value="FAH"/>
    <property type="match status" value="1"/>
</dbReference>
<evidence type="ECO:0000313" key="4">
    <source>
        <dbReference type="Proteomes" id="UP000599578"/>
    </source>
</evidence>
<dbReference type="Gene3D" id="3.90.850.10">
    <property type="entry name" value="Fumarylacetoacetase-like, C-terminal domain"/>
    <property type="match status" value="1"/>
</dbReference>
<dbReference type="RefSeq" id="WP_188857688.1">
    <property type="nucleotide sequence ID" value="NZ_BMLT01000001.1"/>
</dbReference>
<organism evidence="3 4">
    <name type="scientific">Marinobacterium nitratireducens</name>
    <dbReference type="NCBI Taxonomy" id="518897"/>
    <lineage>
        <taxon>Bacteria</taxon>
        <taxon>Pseudomonadati</taxon>
        <taxon>Pseudomonadota</taxon>
        <taxon>Gammaproteobacteria</taxon>
        <taxon>Oceanospirillales</taxon>
        <taxon>Oceanospirillaceae</taxon>
        <taxon>Marinobacterium</taxon>
    </lineage>
</organism>
<evidence type="ECO:0000313" key="3">
    <source>
        <dbReference type="EMBL" id="GGO76468.1"/>
    </source>
</evidence>
<dbReference type="PANTHER" id="PTHR43211:SF1">
    <property type="entry name" value="BLL6422 PROTEIN"/>
    <property type="match status" value="1"/>
</dbReference>
<evidence type="ECO:0000259" key="1">
    <source>
        <dbReference type="Pfam" id="PF01557"/>
    </source>
</evidence>
<accession>A0A918DN69</accession>
<dbReference type="InterPro" id="IPR041072">
    <property type="entry name" value="FAA_hydro_N"/>
</dbReference>
<dbReference type="AlphaFoldDB" id="A0A918DN69"/>
<dbReference type="PANTHER" id="PTHR43211">
    <property type="entry name" value="FUMARYLACETOACETATE HYDROLASE"/>
    <property type="match status" value="1"/>
</dbReference>
<keyword evidence="4" id="KW-1185">Reference proteome</keyword>
<protein>
    <submittedName>
        <fullName evidence="3">2-keto-4-pentenoate hydratase</fullName>
    </submittedName>
</protein>
<dbReference type="InterPro" id="IPR036663">
    <property type="entry name" value="Fumarylacetoacetase_C_sf"/>
</dbReference>
<dbReference type="InterPro" id="IPR011234">
    <property type="entry name" value="Fumarylacetoacetase-like_C"/>
</dbReference>
<dbReference type="GO" id="GO:0003824">
    <property type="term" value="F:catalytic activity"/>
    <property type="evidence" value="ECO:0007669"/>
    <property type="project" value="InterPro"/>
</dbReference>
<gene>
    <name evidence="3" type="ORF">GCM10011348_03750</name>
</gene>
<comment type="caution">
    <text evidence="3">The sequence shown here is derived from an EMBL/GenBank/DDBJ whole genome shotgun (WGS) entry which is preliminary data.</text>
</comment>
<reference evidence="3 4" key="1">
    <citation type="journal article" date="2014" name="Int. J. Syst. Evol. Microbiol.">
        <title>Complete genome sequence of Corynebacterium casei LMG S-19264T (=DSM 44701T), isolated from a smear-ripened cheese.</title>
        <authorList>
            <consortium name="US DOE Joint Genome Institute (JGI-PGF)"/>
            <person name="Walter F."/>
            <person name="Albersmeier A."/>
            <person name="Kalinowski J."/>
            <person name="Ruckert C."/>
        </authorList>
    </citation>
    <scope>NUCLEOTIDE SEQUENCE [LARGE SCALE GENOMIC DNA]</scope>
    <source>
        <strain evidence="3 4">CGMCC 1.7286</strain>
    </source>
</reference>
<name>A0A918DN69_9GAMM</name>
<dbReference type="Pfam" id="PF18288">
    <property type="entry name" value="FAA_hydro_N_2"/>
    <property type="match status" value="1"/>
</dbReference>
<proteinExistence type="predicted"/>
<evidence type="ECO:0000259" key="2">
    <source>
        <dbReference type="Pfam" id="PF18288"/>
    </source>
</evidence>
<dbReference type="Pfam" id="PF01557">
    <property type="entry name" value="FAA_hydrolase"/>
    <property type="match status" value="1"/>
</dbReference>
<dbReference type="Proteomes" id="UP000599578">
    <property type="component" value="Unassembled WGS sequence"/>
</dbReference>